<organism evidence="1 2">
    <name type="scientific">Microcoleus asticus IPMA8</name>
    <dbReference type="NCBI Taxonomy" id="2563858"/>
    <lineage>
        <taxon>Bacteria</taxon>
        <taxon>Bacillati</taxon>
        <taxon>Cyanobacteriota</taxon>
        <taxon>Cyanophyceae</taxon>
        <taxon>Oscillatoriophycideae</taxon>
        <taxon>Oscillatoriales</taxon>
        <taxon>Microcoleaceae</taxon>
        <taxon>Microcoleus</taxon>
        <taxon>Microcoleus asticus</taxon>
    </lineage>
</organism>
<dbReference type="EMBL" id="SRRZ01000166">
    <property type="protein sequence ID" value="NQE37967.1"/>
    <property type="molecule type" value="Genomic_DNA"/>
</dbReference>
<accession>A0ABX2D7Q1</accession>
<evidence type="ECO:0000313" key="2">
    <source>
        <dbReference type="Proteomes" id="UP000702425"/>
    </source>
</evidence>
<dbReference type="Gene3D" id="3.40.50.410">
    <property type="entry name" value="von Willebrand factor, type A domain"/>
    <property type="match status" value="2"/>
</dbReference>
<proteinExistence type="predicted"/>
<name>A0ABX2D7Q1_9CYAN</name>
<dbReference type="Proteomes" id="UP000702425">
    <property type="component" value="Unassembled WGS sequence"/>
</dbReference>
<comment type="caution">
    <text evidence="1">The sequence shown here is derived from an EMBL/GenBank/DDBJ whole genome shotgun (WGS) entry which is preliminary data.</text>
</comment>
<reference evidence="1 2" key="1">
    <citation type="journal article" date="2020" name="Sci. Rep.">
        <title>A novel cyanobacterial geosmin producer, revising GeoA distribution and dispersion patterns in Bacteria.</title>
        <authorList>
            <person name="Churro C."/>
            <person name="Semedo-Aguiar A.P."/>
            <person name="Silva A.D."/>
            <person name="Pereira-Leal J.B."/>
            <person name="Leite R.B."/>
        </authorList>
    </citation>
    <scope>NUCLEOTIDE SEQUENCE [LARGE SCALE GENOMIC DNA]</scope>
    <source>
        <strain evidence="1 2">IPMA8</strain>
    </source>
</reference>
<dbReference type="InterPro" id="IPR036465">
    <property type="entry name" value="vWFA_dom_sf"/>
</dbReference>
<dbReference type="RefSeq" id="WP_246277027.1">
    <property type="nucleotide sequence ID" value="NZ_CAWPPK010000075.1"/>
</dbReference>
<evidence type="ECO:0000313" key="1">
    <source>
        <dbReference type="EMBL" id="NQE37967.1"/>
    </source>
</evidence>
<keyword evidence="2" id="KW-1185">Reference proteome</keyword>
<dbReference type="SUPFAM" id="SSF53300">
    <property type="entry name" value="vWA-like"/>
    <property type="match status" value="2"/>
</dbReference>
<gene>
    <name evidence="1" type="ORF">E5S67_05749</name>
</gene>
<protein>
    <recommendedName>
        <fullName evidence="3">VWFA domain-containing protein</fullName>
    </recommendedName>
</protein>
<evidence type="ECO:0008006" key="3">
    <source>
        <dbReference type="Google" id="ProtNLM"/>
    </source>
</evidence>
<sequence>MASITRPEKEATLVDVVIVIDTSPSMKDKIDILNHATEAGIKKASFSCPCDLRIEWFGIEGTWDNTNFQQILREYLVTTCGVDETELRGRKRGEVPANGAQEDGARAIEDISTHFNWRDGATRSIFYLGDEALEGGGDTEEEDIAAANRAIEKARNAGVVVHTYFGTSKSQGQDKTAAEYVRLAQETGGHGFRNQNAIGGFAEILKTVICSTRNRDTTPQLVPVIPVYFVQAQHLVGFSATSTQSSTSSTPQNKSVDLVIVIDTSVSMKDEAEGLSNAAEAAIKNASSSCPSDLRVEWFGLEGTWKNTNFQQTLRAYLINSCGVAETEIRGRKRGEIPGGGAQEDGARAIEDISAHFNWRDGASRAIFYLSDEALEGGDDTEQEDIEAANRAIEKAKSAGAIVHTYFGTSKSKGRDKTAAEFARVAQETGGRGFTDKDALGGFAEILTQIICVSSEAKVEETGQLIPVVPLYFAAIVGGALVSQSTQMTTVQPTNPTASVANTGGLFSLNPANLVAAPQSSISTTAANMPIYMMAVQPTNSESDRTT</sequence>